<dbReference type="PANTHER" id="PTHR43693">
    <property type="entry name" value="PROTEIN PHOSPHATASE CHEZ"/>
    <property type="match status" value="1"/>
</dbReference>
<dbReference type="Pfam" id="PF01584">
    <property type="entry name" value="CheW"/>
    <property type="match status" value="1"/>
</dbReference>
<dbReference type="SUPFAM" id="SSF103039">
    <property type="entry name" value="CheC-like"/>
    <property type="match status" value="1"/>
</dbReference>
<gene>
    <name evidence="4" type="ORF">C8N24_6411</name>
</gene>
<evidence type="ECO:0000256" key="1">
    <source>
        <dbReference type="ARBA" id="ARBA00022500"/>
    </source>
</evidence>
<dbReference type="GO" id="GO:0016787">
    <property type="term" value="F:hydrolase activity"/>
    <property type="evidence" value="ECO:0007669"/>
    <property type="project" value="UniProtKB-KW"/>
</dbReference>
<dbReference type="AlphaFoldDB" id="A0A660KWF1"/>
<dbReference type="InterPro" id="IPR036061">
    <property type="entry name" value="CheW-like_dom_sf"/>
</dbReference>
<proteinExistence type="predicted"/>
<keyword evidence="1" id="KW-0145">Chemotaxis</keyword>
<reference evidence="4 5" key="1">
    <citation type="submission" date="2018-10" db="EMBL/GenBank/DDBJ databases">
        <title>Genomic Encyclopedia of Archaeal and Bacterial Type Strains, Phase II (KMG-II): from individual species to whole genera.</title>
        <authorList>
            <person name="Goeker M."/>
        </authorList>
    </citation>
    <scope>NUCLEOTIDE SEQUENCE [LARGE SCALE GENOMIC DNA]</scope>
    <source>
        <strain evidence="4 5">DSM 14954</strain>
    </source>
</reference>
<dbReference type="PANTHER" id="PTHR43693:SF1">
    <property type="entry name" value="PROTEIN PHOSPHATASE CHEZ"/>
    <property type="match status" value="1"/>
</dbReference>
<protein>
    <submittedName>
        <fullName evidence="4">Chemotaxis protein CheY-P-specific phosphatase CheC</fullName>
    </submittedName>
</protein>
<accession>A0A660KWF1</accession>
<dbReference type="CDD" id="cd17909">
    <property type="entry name" value="CheC_ClassI"/>
    <property type="match status" value="1"/>
</dbReference>
<keyword evidence="5" id="KW-1185">Reference proteome</keyword>
<comment type="caution">
    <text evidence="4">The sequence shown here is derived from an EMBL/GenBank/DDBJ whole genome shotgun (WGS) entry which is preliminary data.</text>
</comment>
<dbReference type="GO" id="GO:0007165">
    <property type="term" value="P:signal transduction"/>
    <property type="evidence" value="ECO:0007669"/>
    <property type="project" value="InterPro"/>
</dbReference>
<dbReference type="GO" id="GO:0006935">
    <property type="term" value="P:chemotaxis"/>
    <property type="evidence" value="ECO:0007669"/>
    <property type="project" value="UniProtKB-KW"/>
</dbReference>
<dbReference type="InterPro" id="IPR050992">
    <property type="entry name" value="CheZ_family_phosphatases"/>
</dbReference>
<evidence type="ECO:0000313" key="5">
    <source>
        <dbReference type="Proteomes" id="UP000278962"/>
    </source>
</evidence>
<evidence type="ECO:0000256" key="2">
    <source>
        <dbReference type="ARBA" id="ARBA00022801"/>
    </source>
</evidence>
<dbReference type="InterPro" id="IPR028976">
    <property type="entry name" value="CheC-like_sf"/>
</dbReference>
<dbReference type="OrthoDB" id="274823at2"/>
<name>A0A660KWF1_9ACTN</name>
<dbReference type="Proteomes" id="UP000278962">
    <property type="component" value="Unassembled WGS sequence"/>
</dbReference>
<feature type="domain" description="CheW-like" evidence="3">
    <location>
        <begin position="1"/>
        <end position="107"/>
    </location>
</feature>
<dbReference type="InterPro" id="IPR002545">
    <property type="entry name" value="CheW-lke_dom"/>
</dbReference>
<dbReference type="Pfam" id="PF04509">
    <property type="entry name" value="CheC"/>
    <property type="match status" value="2"/>
</dbReference>
<dbReference type="SUPFAM" id="SSF50341">
    <property type="entry name" value="CheW-like"/>
    <property type="match status" value="1"/>
</dbReference>
<dbReference type="EMBL" id="RBIL01000003">
    <property type="protein sequence ID" value="RKQ84782.1"/>
    <property type="molecule type" value="Genomic_DNA"/>
</dbReference>
<evidence type="ECO:0000313" key="4">
    <source>
        <dbReference type="EMBL" id="RKQ84782.1"/>
    </source>
</evidence>
<sequence>MTAVEQTFNLGAYTVRRAGGGDIVNFRGRVIELLDLGERLQIEHEPPVAAVVVWAAGSRRALAVEGLVGQLLLDRIELPALASSDLVSGVVLHEDQVVPILEPGAIVGAWSVGEAGGLGFTEMQQSALREIANIGSGHAATALSQLLGRQVDMGYSEALLTGLAEAIDRIGAPMSRSALVDTPIQEDGGTVLLVFPDDTGEQLCELLGTTLAEELGRTALQEVGNILATSYLNAIHEMTGMQLEPEPPTVNVDLLGRMLSESAASGGNPTDPTILMRSQFTVQASTAKFSFLFVPRIGSVETLLDGLGVGTHVTTP</sequence>
<dbReference type="InterPro" id="IPR007597">
    <property type="entry name" value="CheC"/>
</dbReference>
<keyword evidence="2" id="KW-0378">Hydrolase</keyword>
<dbReference type="Gene3D" id="3.40.1550.10">
    <property type="entry name" value="CheC-like"/>
    <property type="match status" value="1"/>
</dbReference>
<dbReference type="SMART" id="SM00260">
    <property type="entry name" value="CheW"/>
    <property type="match status" value="1"/>
</dbReference>
<evidence type="ECO:0000259" key="3">
    <source>
        <dbReference type="SMART" id="SM00260"/>
    </source>
</evidence>
<organism evidence="4 5">
    <name type="scientific">Solirubrobacter pauli</name>
    <dbReference type="NCBI Taxonomy" id="166793"/>
    <lineage>
        <taxon>Bacteria</taxon>
        <taxon>Bacillati</taxon>
        <taxon>Actinomycetota</taxon>
        <taxon>Thermoleophilia</taxon>
        <taxon>Solirubrobacterales</taxon>
        <taxon>Solirubrobacteraceae</taxon>
        <taxon>Solirubrobacter</taxon>
    </lineage>
</organism>